<dbReference type="AlphaFoldDB" id="A0AAW2V1H8"/>
<name>A0AAW2V1H8_SESRA</name>
<proteinExistence type="predicted"/>
<dbReference type="PANTHER" id="PTHR48475:SF2">
    <property type="entry name" value="RIBONUCLEASE H"/>
    <property type="match status" value="1"/>
</dbReference>
<reference evidence="1" key="2">
    <citation type="journal article" date="2024" name="Plant">
        <title>Genomic evolution and insights into agronomic trait innovations of Sesamum species.</title>
        <authorList>
            <person name="Miao H."/>
            <person name="Wang L."/>
            <person name="Qu L."/>
            <person name="Liu H."/>
            <person name="Sun Y."/>
            <person name="Le M."/>
            <person name="Wang Q."/>
            <person name="Wei S."/>
            <person name="Zheng Y."/>
            <person name="Lin W."/>
            <person name="Duan Y."/>
            <person name="Cao H."/>
            <person name="Xiong S."/>
            <person name="Wang X."/>
            <person name="Wei L."/>
            <person name="Li C."/>
            <person name="Ma Q."/>
            <person name="Ju M."/>
            <person name="Zhao R."/>
            <person name="Li G."/>
            <person name="Mu C."/>
            <person name="Tian Q."/>
            <person name="Mei H."/>
            <person name="Zhang T."/>
            <person name="Gao T."/>
            <person name="Zhang H."/>
        </authorList>
    </citation>
    <scope>NUCLEOTIDE SEQUENCE</scope>
    <source>
        <strain evidence="1">G02</strain>
    </source>
</reference>
<reference evidence="1" key="1">
    <citation type="submission" date="2020-06" db="EMBL/GenBank/DDBJ databases">
        <authorList>
            <person name="Li T."/>
            <person name="Hu X."/>
            <person name="Zhang T."/>
            <person name="Song X."/>
            <person name="Zhang H."/>
            <person name="Dai N."/>
            <person name="Sheng W."/>
            <person name="Hou X."/>
            <person name="Wei L."/>
        </authorList>
    </citation>
    <scope>NUCLEOTIDE SEQUENCE</scope>
    <source>
        <strain evidence="1">G02</strain>
        <tissue evidence="1">Leaf</tissue>
    </source>
</reference>
<dbReference type="InterPro" id="IPR036397">
    <property type="entry name" value="RNaseH_sf"/>
</dbReference>
<organism evidence="1">
    <name type="scientific">Sesamum radiatum</name>
    <name type="common">Black benniseed</name>
    <dbReference type="NCBI Taxonomy" id="300843"/>
    <lineage>
        <taxon>Eukaryota</taxon>
        <taxon>Viridiplantae</taxon>
        <taxon>Streptophyta</taxon>
        <taxon>Embryophyta</taxon>
        <taxon>Tracheophyta</taxon>
        <taxon>Spermatophyta</taxon>
        <taxon>Magnoliopsida</taxon>
        <taxon>eudicotyledons</taxon>
        <taxon>Gunneridae</taxon>
        <taxon>Pentapetalae</taxon>
        <taxon>asterids</taxon>
        <taxon>lamiids</taxon>
        <taxon>Lamiales</taxon>
        <taxon>Pedaliaceae</taxon>
        <taxon>Sesamum</taxon>
    </lineage>
</organism>
<comment type="caution">
    <text evidence="1">The sequence shown here is derived from an EMBL/GenBank/DDBJ whole genome shotgun (WGS) entry which is preliminary data.</text>
</comment>
<evidence type="ECO:0000313" key="1">
    <source>
        <dbReference type="EMBL" id="KAL0423132.1"/>
    </source>
</evidence>
<dbReference type="GO" id="GO:0003676">
    <property type="term" value="F:nucleic acid binding"/>
    <property type="evidence" value="ECO:0007669"/>
    <property type="project" value="InterPro"/>
</dbReference>
<dbReference type="EMBL" id="JACGWJ010000004">
    <property type="protein sequence ID" value="KAL0423132.1"/>
    <property type="molecule type" value="Genomic_DNA"/>
</dbReference>
<dbReference type="Gene3D" id="3.30.420.10">
    <property type="entry name" value="Ribonuclease H-like superfamily/Ribonuclease H"/>
    <property type="match status" value="1"/>
</dbReference>
<dbReference type="PANTHER" id="PTHR48475">
    <property type="entry name" value="RIBONUCLEASE H"/>
    <property type="match status" value="1"/>
</dbReference>
<accession>A0AAW2V1H8</accession>
<protein>
    <submittedName>
        <fullName evidence="1">Uncharacterized protein</fullName>
    </submittedName>
</protein>
<gene>
    <name evidence="1" type="ORF">Sradi_0848000</name>
</gene>
<sequence length="112" mass="13043">MEVTNRILVQGIKIKLEQAVGQLVNALPSVLCSYRTIPKSTTREIPFNLVYNSEVLILAEVELETFTIKHYEQEGNDTLLHTKLDLIDEAREDVRTHMQRYKQKVVNAYNRR</sequence>